<evidence type="ECO:0000313" key="2">
    <source>
        <dbReference type="EMBL" id="KAF9520566.1"/>
    </source>
</evidence>
<proteinExistence type="predicted"/>
<sequence length="214" mass="23953">MNAVAGLASKEPPPAPSPEEPAPIVATRIDFPAYNLPEYADSYAVVIDNHLHPRKTAPISSHLPQKSEVWPEATINETHIDTSYRNSGRFVREEPELAAWILAKIRPYLDEIETVPETHANWRRGLWRSPPPPTMSSLRTDLRFLRYGPGHFFKPHGDGTHCRSTLMEIANTSRVGLHVSGRKGQGARRTGGRGRCILTWSREWAGSWCSNKGT</sequence>
<dbReference type="Gene3D" id="2.60.120.620">
    <property type="entry name" value="q2cbj1_9rhob like domain"/>
    <property type="match status" value="1"/>
</dbReference>
<accession>A0A9P6DZI2</accession>
<feature type="region of interest" description="Disordered" evidence="1">
    <location>
        <begin position="1"/>
        <end position="22"/>
    </location>
</feature>
<gene>
    <name evidence="2" type="ORF">BS47DRAFT_1335736</name>
</gene>
<reference evidence="2" key="1">
    <citation type="journal article" date="2020" name="Nat. Commun.">
        <title>Large-scale genome sequencing of mycorrhizal fungi provides insights into the early evolution of symbiotic traits.</title>
        <authorList>
            <person name="Miyauchi S."/>
            <person name="Kiss E."/>
            <person name="Kuo A."/>
            <person name="Drula E."/>
            <person name="Kohler A."/>
            <person name="Sanchez-Garcia M."/>
            <person name="Morin E."/>
            <person name="Andreopoulos B."/>
            <person name="Barry K.W."/>
            <person name="Bonito G."/>
            <person name="Buee M."/>
            <person name="Carver A."/>
            <person name="Chen C."/>
            <person name="Cichocki N."/>
            <person name="Clum A."/>
            <person name="Culley D."/>
            <person name="Crous P.W."/>
            <person name="Fauchery L."/>
            <person name="Girlanda M."/>
            <person name="Hayes R.D."/>
            <person name="Keri Z."/>
            <person name="LaButti K."/>
            <person name="Lipzen A."/>
            <person name="Lombard V."/>
            <person name="Magnuson J."/>
            <person name="Maillard F."/>
            <person name="Murat C."/>
            <person name="Nolan M."/>
            <person name="Ohm R.A."/>
            <person name="Pangilinan J."/>
            <person name="Pereira M.F."/>
            <person name="Perotto S."/>
            <person name="Peter M."/>
            <person name="Pfister S."/>
            <person name="Riley R."/>
            <person name="Sitrit Y."/>
            <person name="Stielow J.B."/>
            <person name="Szollosi G."/>
            <person name="Zifcakova L."/>
            <person name="Stursova M."/>
            <person name="Spatafora J.W."/>
            <person name="Tedersoo L."/>
            <person name="Vaario L.M."/>
            <person name="Yamada A."/>
            <person name="Yan M."/>
            <person name="Wang P."/>
            <person name="Xu J."/>
            <person name="Bruns T."/>
            <person name="Baldrian P."/>
            <person name="Vilgalys R."/>
            <person name="Dunand C."/>
            <person name="Henrissat B."/>
            <person name="Grigoriev I.V."/>
            <person name="Hibbett D."/>
            <person name="Nagy L.G."/>
            <person name="Martin F.M."/>
        </authorList>
    </citation>
    <scope>NUCLEOTIDE SEQUENCE</scope>
    <source>
        <strain evidence="2">UP504</strain>
    </source>
</reference>
<comment type="caution">
    <text evidence="2">The sequence shown here is derived from an EMBL/GenBank/DDBJ whole genome shotgun (WGS) entry which is preliminary data.</text>
</comment>
<evidence type="ECO:0000313" key="3">
    <source>
        <dbReference type="Proteomes" id="UP000886523"/>
    </source>
</evidence>
<protein>
    <submittedName>
        <fullName evidence="2">Uncharacterized protein</fullName>
    </submittedName>
</protein>
<dbReference type="AlphaFoldDB" id="A0A9P6DZI2"/>
<name>A0A9P6DZI2_9AGAM</name>
<feature type="compositionally biased region" description="Pro residues" evidence="1">
    <location>
        <begin position="11"/>
        <end position="21"/>
    </location>
</feature>
<keyword evidence="3" id="KW-1185">Reference proteome</keyword>
<dbReference type="OrthoDB" id="69177at2759"/>
<dbReference type="Proteomes" id="UP000886523">
    <property type="component" value="Unassembled WGS sequence"/>
</dbReference>
<dbReference type="EMBL" id="MU128911">
    <property type="protein sequence ID" value="KAF9520566.1"/>
    <property type="molecule type" value="Genomic_DNA"/>
</dbReference>
<evidence type="ECO:0000256" key="1">
    <source>
        <dbReference type="SAM" id="MobiDB-lite"/>
    </source>
</evidence>
<organism evidence="2 3">
    <name type="scientific">Hydnum rufescens UP504</name>
    <dbReference type="NCBI Taxonomy" id="1448309"/>
    <lineage>
        <taxon>Eukaryota</taxon>
        <taxon>Fungi</taxon>
        <taxon>Dikarya</taxon>
        <taxon>Basidiomycota</taxon>
        <taxon>Agaricomycotina</taxon>
        <taxon>Agaricomycetes</taxon>
        <taxon>Cantharellales</taxon>
        <taxon>Hydnaceae</taxon>
        <taxon>Hydnum</taxon>
    </lineage>
</organism>